<keyword evidence="7" id="KW-0378">Hydrolase</keyword>
<evidence type="ECO:0000256" key="11">
    <source>
        <dbReference type="ARBA" id="ARBA00023136"/>
    </source>
</evidence>
<gene>
    <name evidence="14" type="primary">spoIVFB</name>
    <name evidence="14" type="ORF">GCM10009001_17900</name>
</gene>
<feature type="transmembrane region" description="Helical" evidence="12">
    <location>
        <begin position="98"/>
        <end position="131"/>
    </location>
</feature>
<dbReference type="EMBL" id="BAAADS010000012">
    <property type="protein sequence ID" value="GAA0601536.1"/>
    <property type="molecule type" value="Genomic_DNA"/>
</dbReference>
<evidence type="ECO:0000259" key="13">
    <source>
        <dbReference type="Pfam" id="PF02163"/>
    </source>
</evidence>
<evidence type="ECO:0000256" key="7">
    <source>
        <dbReference type="ARBA" id="ARBA00022801"/>
    </source>
</evidence>
<keyword evidence="4" id="KW-0645">Protease</keyword>
<comment type="caution">
    <text evidence="14">The sequence shown here is derived from an EMBL/GenBank/DDBJ whole genome shotgun (WGS) entry which is preliminary data.</text>
</comment>
<dbReference type="PANTHER" id="PTHR39188:SF3">
    <property type="entry name" value="STAGE IV SPORULATION PROTEIN FB"/>
    <property type="match status" value="1"/>
</dbReference>
<comment type="similarity">
    <text evidence="3">Belongs to the peptidase M50B family.</text>
</comment>
<keyword evidence="10 14" id="KW-0482">Metalloprotease</keyword>
<organism evidence="14 15">
    <name type="scientific">Virgibacillus siamensis</name>
    <dbReference type="NCBI Taxonomy" id="480071"/>
    <lineage>
        <taxon>Bacteria</taxon>
        <taxon>Bacillati</taxon>
        <taxon>Bacillota</taxon>
        <taxon>Bacilli</taxon>
        <taxon>Bacillales</taxon>
        <taxon>Bacillaceae</taxon>
        <taxon>Virgibacillus</taxon>
    </lineage>
</organism>
<evidence type="ECO:0000256" key="10">
    <source>
        <dbReference type="ARBA" id="ARBA00023049"/>
    </source>
</evidence>
<feature type="transmembrane region" description="Helical" evidence="12">
    <location>
        <begin position="56"/>
        <end position="75"/>
    </location>
</feature>
<evidence type="ECO:0000256" key="12">
    <source>
        <dbReference type="SAM" id="Phobius"/>
    </source>
</evidence>
<evidence type="ECO:0000256" key="1">
    <source>
        <dbReference type="ARBA" id="ARBA00001947"/>
    </source>
</evidence>
<dbReference type="PANTHER" id="PTHR39188">
    <property type="entry name" value="MEMBRANE-ASSOCIATED ZINC METALLOPROTEASE M50B"/>
    <property type="match status" value="1"/>
</dbReference>
<proteinExistence type="inferred from homology"/>
<evidence type="ECO:0000256" key="2">
    <source>
        <dbReference type="ARBA" id="ARBA00004141"/>
    </source>
</evidence>
<dbReference type="Pfam" id="PF02163">
    <property type="entry name" value="Peptidase_M50"/>
    <property type="match status" value="1"/>
</dbReference>
<feature type="domain" description="Peptidase M50" evidence="13">
    <location>
        <begin position="51"/>
        <end position="108"/>
    </location>
</feature>
<reference evidence="15" key="1">
    <citation type="journal article" date="2019" name="Int. J. Syst. Evol. Microbiol.">
        <title>The Global Catalogue of Microorganisms (GCM) 10K type strain sequencing project: providing services to taxonomists for standard genome sequencing and annotation.</title>
        <authorList>
            <consortium name="The Broad Institute Genomics Platform"/>
            <consortium name="The Broad Institute Genome Sequencing Center for Infectious Disease"/>
            <person name="Wu L."/>
            <person name="Ma J."/>
        </authorList>
    </citation>
    <scope>NUCLEOTIDE SEQUENCE [LARGE SCALE GENOMIC DNA]</scope>
    <source>
        <strain evidence="15">JCM 15395</strain>
    </source>
</reference>
<comment type="cofactor">
    <cofactor evidence="1">
        <name>Zn(2+)</name>
        <dbReference type="ChEBI" id="CHEBI:29105"/>
    </cofactor>
</comment>
<keyword evidence="15" id="KW-1185">Reference proteome</keyword>
<protein>
    <submittedName>
        <fullName evidence="14">Stage IV sporulation intramembrane metalloprotease SpoIVFB</fullName>
    </submittedName>
</protein>
<feature type="transmembrane region" description="Helical" evidence="12">
    <location>
        <begin position="23"/>
        <end position="44"/>
    </location>
</feature>
<dbReference type="GO" id="GO:0008237">
    <property type="term" value="F:metallopeptidase activity"/>
    <property type="evidence" value="ECO:0007669"/>
    <property type="project" value="UniProtKB-KW"/>
</dbReference>
<evidence type="ECO:0000256" key="8">
    <source>
        <dbReference type="ARBA" id="ARBA00022833"/>
    </source>
</evidence>
<comment type="subcellular location">
    <subcellularLocation>
        <location evidence="2">Membrane</location>
        <topology evidence="2">Multi-pass membrane protein</topology>
    </subcellularLocation>
</comment>
<sequence length="227" mass="26803">MIWIFGGVMDTDEHGTKPLYQEILVTIAGPFQHVLIYLLLLLFSQLQFIPHSLVELASFYNTIILLFNLLPVWPLDGGKLLFLFLSSGLPYRKAYNWVILFSMFVCILGIIVQLFLVSFTLSSFVLFLFLLMENRTDWKQRYYVFIRFLLRRYYGQAYVNGVLPIEVPHTCGMMNVFSRFHREKKHSIYITYPGSMRRSIDEMDCLYSYFHERNFRKTIGEVTSNHS</sequence>
<evidence type="ECO:0000256" key="4">
    <source>
        <dbReference type="ARBA" id="ARBA00022670"/>
    </source>
</evidence>
<keyword evidence="9 12" id="KW-1133">Transmembrane helix</keyword>
<evidence type="ECO:0000256" key="3">
    <source>
        <dbReference type="ARBA" id="ARBA00007931"/>
    </source>
</evidence>
<keyword evidence="8" id="KW-0862">Zinc</keyword>
<evidence type="ECO:0000313" key="15">
    <source>
        <dbReference type="Proteomes" id="UP001500866"/>
    </source>
</evidence>
<evidence type="ECO:0000256" key="5">
    <source>
        <dbReference type="ARBA" id="ARBA00022692"/>
    </source>
</evidence>
<dbReference type="InterPro" id="IPR008915">
    <property type="entry name" value="Peptidase_M50"/>
</dbReference>
<evidence type="ECO:0000256" key="9">
    <source>
        <dbReference type="ARBA" id="ARBA00022989"/>
    </source>
</evidence>
<dbReference type="Proteomes" id="UP001500866">
    <property type="component" value="Unassembled WGS sequence"/>
</dbReference>
<evidence type="ECO:0000256" key="6">
    <source>
        <dbReference type="ARBA" id="ARBA00022723"/>
    </source>
</evidence>
<accession>A0ABP3R155</accession>
<keyword evidence="6" id="KW-0479">Metal-binding</keyword>
<keyword evidence="11 12" id="KW-0472">Membrane</keyword>
<name>A0ABP3R155_9BACI</name>
<evidence type="ECO:0000313" key="14">
    <source>
        <dbReference type="EMBL" id="GAA0601536.1"/>
    </source>
</evidence>
<keyword evidence="5 12" id="KW-0812">Transmembrane</keyword>